<dbReference type="GO" id="GO:0043565">
    <property type="term" value="F:sequence-specific DNA binding"/>
    <property type="evidence" value="ECO:0007669"/>
    <property type="project" value="TreeGrafter"/>
</dbReference>
<evidence type="ECO:0000313" key="6">
    <source>
        <dbReference type="EMBL" id="ANN80389.1"/>
    </source>
</evidence>
<dbReference type="Proteomes" id="UP000091926">
    <property type="component" value="Chromosome"/>
</dbReference>
<evidence type="ECO:0000256" key="3">
    <source>
        <dbReference type="ARBA" id="ARBA00023125"/>
    </source>
</evidence>
<dbReference type="STRING" id="463014.BAU07_10555"/>
<dbReference type="InterPro" id="IPR036388">
    <property type="entry name" value="WH-like_DNA-bd_sf"/>
</dbReference>
<evidence type="ECO:0000256" key="1">
    <source>
        <dbReference type="ARBA" id="ARBA00009437"/>
    </source>
</evidence>
<dbReference type="SUPFAM" id="SSF53850">
    <property type="entry name" value="Periplasmic binding protein-like II"/>
    <property type="match status" value="1"/>
</dbReference>
<accession>A0A193GM73</accession>
<dbReference type="Pfam" id="PF00126">
    <property type="entry name" value="HTH_1"/>
    <property type="match status" value="1"/>
</dbReference>
<dbReference type="InterPro" id="IPR036390">
    <property type="entry name" value="WH_DNA-bd_sf"/>
</dbReference>
<dbReference type="GO" id="GO:0003700">
    <property type="term" value="F:DNA-binding transcription factor activity"/>
    <property type="evidence" value="ECO:0007669"/>
    <property type="project" value="InterPro"/>
</dbReference>
<dbReference type="InterPro" id="IPR058163">
    <property type="entry name" value="LysR-type_TF_proteobact-type"/>
</dbReference>
<organism evidence="6 7">
    <name type="scientific">Bordetella flabilis</name>
    <dbReference type="NCBI Taxonomy" id="463014"/>
    <lineage>
        <taxon>Bacteria</taxon>
        <taxon>Pseudomonadati</taxon>
        <taxon>Pseudomonadota</taxon>
        <taxon>Betaproteobacteria</taxon>
        <taxon>Burkholderiales</taxon>
        <taxon>Alcaligenaceae</taxon>
        <taxon>Bordetella</taxon>
    </lineage>
</organism>
<dbReference type="EMBL" id="CP016172">
    <property type="protein sequence ID" value="ANN80389.1"/>
    <property type="molecule type" value="Genomic_DNA"/>
</dbReference>
<proteinExistence type="inferred from homology"/>
<dbReference type="OrthoDB" id="8591238at2"/>
<sequence>MVTRLPSLSSLRAFEAAARLRSFKMAAEELAVTPTAISHRIHVLEEHLECRLFIRKVRAVELTREGQALQAAVSSGFQAIAAGIEQVRKPTRASVTLSTTPAFAAKWLVPKLAAFQAEHPDIDLHVHASNMPVDLNAGTADLAIRYGDGDYKGVTAKLLFEDNFAPVASPTLTVSLNDSAGQWPLIHFDWHRPPPLELTWAAWARQAGHSPSTLSTGIRYSEESHAIQAAVAGQGVALLSLLLVEEELRMGLLQVIAGPTLRGMSYHVLKPARRTVSPMVSLVEDWLIRIARRNEPGQSGRQGRNGRVARKRP</sequence>
<dbReference type="PANTHER" id="PTHR30537">
    <property type="entry name" value="HTH-TYPE TRANSCRIPTIONAL REGULATOR"/>
    <property type="match status" value="1"/>
</dbReference>
<dbReference type="Gene3D" id="3.40.190.10">
    <property type="entry name" value="Periplasmic binding protein-like II"/>
    <property type="match status" value="2"/>
</dbReference>
<evidence type="ECO:0000313" key="7">
    <source>
        <dbReference type="Proteomes" id="UP000091926"/>
    </source>
</evidence>
<evidence type="ECO:0000256" key="4">
    <source>
        <dbReference type="ARBA" id="ARBA00023163"/>
    </source>
</evidence>
<evidence type="ECO:0000259" key="5">
    <source>
        <dbReference type="PROSITE" id="PS50931"/>
    </source>
</evidence>
<dbReference type="SUPFAM" id="SSF46785">
    <property type="entry name" value="Winged helix' DNA-binding domain"/>
    <property type="match status" value="1"/>
</dbReference>
<keyword evidence="4" id="KW-0804">Transcription</keyword>
<dbReference type="GO" id="GO:0006351">
    <property type="term" value="P:DNA-templated transcription"/>
    <property type="evidence" value="ECO:0007669"/>
    <property type="project" value="TreeGrafter"/>
</dbReference>
<dbReference type="Gene3D" id="1.10.10.10">
    <property type="entry name" value="Winged helix-like DNA-binding domain superfamily/Winged helix DNA-binding domain"/>
    <property type="match status" value="1"/>
</dbReference>
<name>A0A193GM73_9BORD</name>
<dbReference type="PANTHER" id="PTHR30537:SF26">
    <property type="entry name" value="GLYCINE CLEAVAGE SYSTEM TRANSCRIPTIONAL ACTIVATOR"/>
    <property type="match status" value="1"/>
</dbReference>
<feature type="domain" description="HTH lysR-type" evidence="5">
    <location>
        <begin position="6"/>
        <end position="63"/>
    </location>
</feature>
<dbReference type="RefSeq" id="WP_066665264.1">
    <property type="nucleotide sequence ID" value="NZ_CBCSCL010000039.1"/>
</dbReference>
<evidence type="ECO:0000256" key="2">
    <source>
        <dbReference type="ARBA" id="ARBA00023015"/>
    </source>
</evidence>
<comment type="similarity">
    <text evidence="1">Belongs to the LysR transcriptional regulatory family.</text>
</comment>
<dbReference type="InterPro" id="IPR005119">
    <property type="entry name" value="LysR_subst-bd"/>
</dbReference>
<keyword evidence="3" id="KW-0238">DNA-binding</keyword>
<dbReference type="Pfam" id="PF03466">
    <property type="entry name" value="LysR_substrate"/>
    <property type="match status" value="1"/>
</dbReference>
<dbReference type="CDD" id="cd08432">
    <property type="entry name" value="PBP2_GcdR_TrpI_HvrB_AmpR_like"/>
    <property type="match status" value="1"/>
</dbReference>
<keyword evidence="2" id="KW-0805">Transcription regulation</keyword>
<dbReference type="KEGG" id="bfz:BAU07_10555"/>
<dbReference type="AlphaFoldDB" id="A0A193GM73"/>
<dbReference type="PROSITE" id="PS50931">
    <property type="entry name" value="HTH_LYSR"/>
    <property type="match status" value="1"/>
</dbReference>
<keyword evidence="7" id="KW-1185">Reference proteome</keyword>
<reference evidence="6 7" key="1">
    <citation type="submission" date="2016-06" db="EMBL/GenBank/DDBJ databases">
        <title>Complete genome sequences of Bordetella bronchialis and Bordetella flabilis.</title>
        <authorList>
            <person name="LiPuma J.J."/>
            <person name="Spilker T."/>
        </authorList>
    </citation>
    <scope>NUCLEOTIDE SEQUENCE [LARGE SCALE GENOMIC DNA]</scope>
    <source>
        <strain evidence="6 7">AU10664</strain>
    </source>
</reference>
<protein>
    <submittedName>
        <fullName evidence="6">Transcriptional regulator</fullName>
    </submittedName>
</protein>
<dbReference type="InterPro" id="IPR000847">
    <property type="entry name" value="LysR_HTH_N"/>
</dbReference>
<gene>
    <name evidence="6" type="ORF">BAU07_10555</name>
</gene>